<dbReference type="Gene3D" id="3.40.50.1820">
    <property type="entry name" value="alpha/beta hydrolase"/>
    <property type="match status" value="1"/>
</dbReference>
<dbReference type="STRING" id="797515.HMPREF9103_03210"/>
<dbReference type="eggNOG" id="COG4814">
    <property type="taxonomic scope" value="Bacteria"/>
</dbReference>
<keyword evidence="1" id="KW-0732">Signal</keyword>
<keyword evidence="3" id="KW-1185">Reference proteome</keyword>
<comment type="caution">
    <text evidence="2">The sequence shown here is derived from an EMBL/GenBank/DDBJ whole genome shotgun (WGS) entry which is preliminary data.</text>
</comment>
<dbReference type="PATRIC" id="fig|797515.3.peg.2918"/>
<reference evidence="2 3" key="1">
    <citation type="submission" date="2011-09" db="EMBL/GenBank/DDBJ databases">
        <authorList>
            <person name="Weinstock G."/>
            <person name="Sodergren E."/>
            <person name="Clifton S."/>
            <person name="Fulton L."/>
            <person name="Fulton B."/>
            <person name="Courtney L."/>
            <person name="Fronick C."/>
            <person name="Harrison M."/>
            <person name="Strong C."/>
            <person name="Farmer C."/>
            <person name="Delahaunty K."/>
            <person name="Markovic C."/>
            <person name="Hall O."/>
            <person name="Minx P."/>
            <person name="Tomlinson C."/>
            <person name="Mitreva M."/>
            <person name="Hou S."/>
            <person name="Chen J."/>
            <person name="Wollam A."/>
            <person name="Pepin K.H."/>
            <person name="Johnson M."/>
            <person name="Bhonagiri V."/>
            <person name="Zhang X."/>
            <person name="Suruliraj S."/>
            <person name="Warren W."/>
            <person name="Chinwalla A."/>
            <person name="Mardis E.R."/>
            <person name="Wilson R.K."/>
        </authorList>
    </citation>
    <scope>NUCLEOTIDE SEQUENCE [LARGE SCALE GENOMIC DNA]</scope>
    <source>
        <strain evidence="2 3">F0439</strain>
    </source>
</reference>
<dbReference type="SUPFAM" id="SSF53474">
    <property type="entry name" value="alpha/beta-Hydrolases"/>
    <property type="match status" value="1"/>
</dbReference>
<evidence type="ECO:0000256" key="1">
    <source>
        <dbReference type="SAM" id="SignalP"/>
    </source>
</evidence>
<feature type="chain" id="PRO_5039440785" description="Cell surface hydrolase" evidence="1">
    <location>
        <begin position="50"/>
        <end position="301"/>
    </location>
</feature>
<protein>
    <recommendedName>
        <fullName evidence="4">Cell surface hydrolase</fullName>
    </recommendedName>
</protein>
<proteinExistence type="predicted"/>
<accession>G9ZTX5</accession>
<dbReference type="Pfam" id="PF06028">
    <property type="entry name" value="DUF915"/>
    <property type="match status" value="1"/>
</dbReference>
<organism evidence="2 3">
    <name type="scientific">Lentilactobacillus parafarraginis F0439</name>
    <dbReference type="NCBI Taxonomy" id="797515"/>
    <lineage>
        <taxon>Bacteria</taxon>
        <taxon>Bacillati</taxon>
        <taxon>Bacillota</taxon>
        <taxon>Bacilli</taxon>
        <taxon>Lactobacillales</taxon>
        <taxon>Lactobacillaceae</taxon>
        <taxon>Lentilactobacillus</taxon>
    </lineage>
</organism>
<dbReference type="AlphaFoldDB" id="G9ZTX5"/>
<dbReference type="Proteomes" id="UP000004625">
    <property type="component" value="Unassembled WGS sequence"/>
</dbReference>
<feature type="signal peptide" evidence="1">
    <location>
        <begin position="1"/>
        <end position="49"/>
    </location>
</feature>
<evidence type="ECO:0008006" key="4">
    <source>
        <dbReference type="Google" id="ProtNLM"/>
    </source>
</evidence>
<gene>
    <name evidence="2" type="ORF">HMPREF9103_03210</name>
</gene>
<dbReference type="InterPro" id="IPR010315">
    <property type="entry name" value="DUF915_hydro-like"/>
</dbReference>
<evidence type="ECO:0000313" key="2">
    <source>
        <dbReference type="EMBL" id="EHL95238.1"/>
    </source>
</evidence>
<sequence>MNPNAVTTPVISKIRTFLEENWLMKKTHIVFLGALLLLMTGLLSGCSHAAPTADSKAVPTLFFHGFGGSYRAENHMAQAAVKAGAAKSIIRADVAANGHVTLIGQFKSDDRHPIVEVNYLNSRNGDYPTDAQWAKNVVVKLQQRYQIKRMNMVGHSMGNMAIVYYLLANANNPKLPRLEKQVDIAGHFNGILGMDDAPNRMKLKPDGQPTKMNANYRTLLGLRHLKTLKSLQVLNIYGDKNDGSHSDGRVSNASSKSLKYLLHGQVKSYQEKRIVGPAAQHSRLHQNKQVDRLLIHFLWHR</sequence>
<evidence type="ECO:0000313" key="3">
    <source>
        <dbReference type="Proteomes" id="UP000004625"/>
    </source>
</evidence>
<dbReference type="InterPro" id="IPR029058">
    <property type="entry name" value="AB_hydrolase_fold"/>
</dbReference>
<dbReference type="EMBL" id="AGEY01000211">
    <property type="protein sequence ID" value="EHL95238.1"/>
    <property type="molecule type" value="Genomic_DNA"/>
</dbReference>
<name>G9ZTX5_9LACO</name>
<dbReference type="HOGENOM" id="CLU_077377_0_0_9"/>